<gene>
    <name evidence="3" type="primary">yycH</name>
    <name evidence="3" type="ORF">OL233_04705</name>
</gene>
<feature type="domain" description="Regulatory protein YycH" evidence="2">
    <location>
        <begin position="12"/>
        <end position="420"/>
    </location>
</feature>
<feature type="transmembrane region" description="Helical" evidence="1">
    <location>
        <begin position="7"/>
        <end position="27"/>
    </location>
</feature>
<dbReference type="Gene3D" id="3.10.450.310">
    <property type="match status" value="1"/>
</dbReference>
<evidence type="ECO:0000256" key="1">
    <source>
        <dbReference type="SAM" id="Phobius"/>
    </source>
</evidence>
<name>A0ABT5X109_9ENTE</name>
<protein>
    <submittedName>
        <fullName evidence="3">Two-component system activity regulator YycH</fullName>
    </submittedName>
</protein>
<reference evidence="3" key="1">
    <citation type="submission" date="2022-10" db="EMBL/GenBank/DDBJ databases">
        <title>Vagococcus sp. isolated from poultry meat.</title>
        <authorList>
            <person name="Johansson P."/>
            <person name="Bjorkroth J."/>
        </authorList>
    </citation>
    <scope>NUCLEOTIDE SEQUENCE</scope>
    <source>
        <strain evidence="3">PNs007</strain>
    </source>
</reference>
<proteinExistence type="predicted"/>
<sequence>MKLIGKLIRYTLFLMIALSLFLSWKLWTNSGSKVEEQPVNKSEQIANMKQPKDVFLPVKLVYHDNKGEHYYSSKESLIQSMSKELFERMGDELPVEKSRKKIEPHLIKGSFDLSMSSPLSLAYYLKINDKEVPSHIKKDVTFRRILVSFSDNHIHFIDNENNQIYQTELLGDSSEVKAILKHEGNRFLPVGNPKMDLPVYYEFKNDITLKKYSYIVATQSYTMFSKAFFDDTQEVFSNDDHKASKNVSLMNAEGGTLDIMYDTGEVRFNSRFDSEKARDLGTDTIYEDTFFYLKNTGNALGTIRYFEGTPNRVTYRNYVEGYPIFSDNGKGRMDISRENKNIRISTNQETIQVPIPSEEEIVLESTDKIIEKLELKGIDVKDIQGLQIGYTWEANQETKQVVDLVPEWYIKLKDKWESLNDVSKMLEKGVGE</sequence>
<keyword evidence="1" id="KW-1133">Transmembrane helix</keyword>
<keyword evidence="4" id="KW-1185">Reference proteome</keyword>
<dbReference type="CDD" id="cd15787">
    <property type="entry name" value="YycH_N"/>
    <property type="match status" value="1"/>
</dbReference>
<keyword evidence="1" id="KW-0472">Membrane</keyword>
<evidence type="ECO:0000259" key="2">
    <source>
        <dbReference type="Pfam" id="PF07435"/>
    </source>
</evidence>
<dbReference type="InterPro" id="IPR009996">
    <property type="entry name" value="YycH"/>
</dbReference>
<dbReference type="Proteomes" id="UP001147148">
    <property type="component" value="Unassembled WGS sequence"/>
</dbReference>
<dbReference type="Pfam" id="PF07435">
    <property type="entry name" value="YycH"/>
    <property type="match status" value="1"/>
</dbReference>
<dbReference type="RefSeq" id="WP_275471220.1">
    <property type="nucleotide sequence ID" value="NZ_JAPDSH010000003.1"/>
</dbReference>
<evidence type="ECO:0000313" key="4">
    <source>
        <dbReference type="Proteomes" id="UP001147148"/>
    </source>
</evidence>
<evidence type="ECO:0000313" key="3">
    <source>
        <dbReference type="EMBL" id="MDF0479584.1"/>
    </source>
</evidence>
<dbReference type="EMBL" id="JAPDSH010000003">
    <property type="protein sequence ID" value="MDF0479584.1"/>
    <property type="molecule type" value="Genomic_DNA"/>
</dbReference>
<comment type="caution">
    <text evidence="3">The sequence shown here is derived from an EMBL/GenBank/DDBJ whole genome shotgun (WGS) entry which is preliminary data.</text>
</comment>
<accession>A0ABT5X109</accession>
<organism evidence="3 4">
    <name type="scientific">Vagococcus proximus</name>
    <dbReference type="NCBI Taxonomy" id="2991417"/>
    <lineage>
        <taxon>Bacteria</taxon>
        <taxon>Bacillati</taxon>
        <taxon>Bacillota</taxon>
        <taxon>Bacilli</taxon>
        <taxon>Lactobacillales</taxon>
        <taxon>Enterococcaceae</taxon>
        <taxon>Vagococcus</taxon>
    </lineage>
</organism>
<keyword evidence="1" id="KW-0812">Transmembrane</keyword>